<dbReference type="AlphaFoldDB" id="A0A6C0BIC5"/>
<organism evidence="1">
    <name type="scientific">viral metagenome</name>
    <dbReference type="NCBI Taxonomy" id="1070528"/>
    <lineage>
        <taxon>unclassified sequences</taxon>
        <taxon>metagenomes</taxon>
        <taxon>organismal metagenomes</taxon>
    </lineage>
</organism>
<sequence>MNDVTITGCAQFRGCVSTISTNLVLDSNVWGKYLFVNKAEQVLTLSLNTLASSGTYMVIKNIASTVGNNITVNVTPYGDFSTFTISSFSTLRLMSMPSGWYSV</sequence>
<evidence type="ECO:0000313" key="1">
    <source>
        <dbReference type="EMBL" id="QHS91083.1"/>
    </source>
</evidence>
<dbReference type="EMBL" id="MN739155">
    <property type="protein sequence ID" value="QHS91083.1"/>
    <property type="molecule type" value="Genomic_DNA"/>
</dbReference>
<protein>
    <submittedName>
        <fullName evidence="1">Uncharacterized protein</fullName>
    </submittedName>
</protein>
<proteinExistence type="predicted"/>
<accession>A0A6C0BIC5</accession>
<reference evidence="1" key="1">
    <citation type="journal article" date="2020" name="Nature">
        <title>Giant virus diversity and host interactions through global metagenomics.</title>
        <authorList>
            <person name="Schulz F."/>
            <person name="Roux S."/>
            <person name="Paez-Espino D."/>
            <person name="Jungbluth S."/>
            <person name="Walsh D.A."/>
            <person name="Denef V.J."/>
            <person name="McMahon K.D."/>
            <person name="Konstantinidis K.T."/>
            <person name="Eloe-Fadrosh E.A."/>
            <person name="Kyrpides N.C."/>
            <person name="Woyke T."/>
        </authorList>
    </citation>
    <scope>NUCLEOTIDE SEQUENCE</scope>
    <source>
        <strain evidence="1">GVMAG-M-3300013004-44</strain>
    </source>
</reference>
<name>A0A6C0BIC5_9ZZZZ</name>